<dbReference type="Gene3D" id="2.40.50.140">
    <property type="entry name" value="Nucleic acid-binding proteins"/>
    <property type="match status" value="1"/>
</dbReference>
<organism evidence="2 3">
    <name type="scientific">Desulforamulus profundi</name>
    <dbReference type="NCBI Taxonomy" id="1383067"/>
    <lineage>
        <taxon>Bacteria</taxon>
        <taxon>Bacillati</taxon>
        <taxon>Bacillota</taxon>
        <taxon>Clostridia</taxon>
        <taxon>Eubacteriales</taxon>
        <taxon>Peptococcaceae</taxon>
        <taxon>Desulforamulus</taxon>
    </lineage>
</organism>
<dbReference type="RefSeq" id="WP_420796017.1">
    <property type="nucleotide sequence ID" value="NZ_AWQQ01000096.1"/>
</dbReference>
<proteinExistence type="predicted"/>
<evidence type="ECO:0000259" key="1">
    <source>
        <dbReference type="Pfam" id="PF11967"/>
    </source>
</evidence>
<sequence>MKLYKLDAIVLKSRDMREADKIITLYSVQRGKQRRWPTGPPNQTAVSGGLCSPFAIPPL</sequence>
<accession>A0A2C6MCK8</accession>
<dbReference type="SUPFAM" id="SSF50249">
    <property type="entry name" value="Nucleic acid-binding proteins"/>
    <property type="match status" value="1"/>
</dbReference>
<dbReference type="AlphaFoldDB" id="A0A2C6MCK8"/>
<dbReference type="InterPro" id="IPR022572">
    <property type="entry name" value="DNA_rep/recomb_RecO_N"/>
</dbReference>
<dbReference type="Pfam" id="PF11967">
    <property type="entry name" value="RecO_N"/>
    <property type="match status" value="1"/>
</dbReference>
<dbReference type="Proteomes" id="UP000222564">
    <property type="component" value="Unassembled WGS sequence"/>
</dbReference>
<evidence type="ECO:0000313" key="2">
    <source>
        <dbReference type="EMBL" id="PHJ37284.1"/>
    </source>
</evidence>
<protein>
    <recommendedName>
        <fullName evidence="1">DNA replication/recombination mediator RecO N-terminal domain-containing protein</fullName>
    </recommendedName>
</protein>
<keyword evidence="3" id="KW-1185">Reference proteome</keyword>
<evidence type="ECO:0000313" key="3">
    <source>
        <dbReference type="Proteomes" id="UP000222564"/>
    </source>
</evidence>
<reference evidence="2 3" key="1">
    <citation type="submission" date="2013-09" db="EMBL/GenBank/DDBJ databases">
        <title>Biodegradation of hydrocarbons in the deep terrestrial subsurface : characterization of a microbial consortium composed of two Desulfotomaculum species originating from a deep geological formation.</title>
        <authorList>
            <person name="Aullo T."/>
            <person name="Berlendis S."/>
            <person name="Lascourreges J.-F."/>
            <person name="Dessort D."/>
            <person name="Saint-Laurent S."/>
            <person name="Schraauwers B."/>
            <person name="Mas J."/>
            <person name="Magot M."/>
            <person name="Ranchou-Peyruse A."/>
        </authorList>
    </citation>
    <scope>NUCLEOTIDE SEQUENCE [LARGE SCALE GENOMIC DNA]</scope>
    <source>
        <strain evidence="2 3">Bs107</strain>
    </source>
</reference>
<feature type="domain" description="DNA replication/recombination mediator RecO N-terminal" evidence="1">
    <location>
        <begin position="1"/>
        <end position="34"/>
    </location>
</feature>
<dbReference type="InterPro" id="IPR012340">
    <property type="entry name" value="NA-bd_OB-fold"/>
</dbReference>
<gene>
    <name evidence="2" type="ORF">P378_17130</name>
</gene>
<name>A0A2C6MCK8_9FIRM</name>
<dbReference type="EMBL" id="AWQQ01000096">
    <property type="protein sequence ID" value="PHJ37284.1"/>
    <property type="molecule type" value="Genomic_DNA"/>
</dbReference>
<comment type="caution">
    <text evidence="2">The sequence shown here is derived from an EMBL/GenBank/DDBJ whole genome shotgun (WGS) entry which is preliminary data.</text>
</comment>